<sequence>MSTAIAAVSPSAAPDTTAIEVVVEKPVRKFPPPCWTQEETLALIDAYRERWYALRRGYLRTADWDAVAAAVTSRCPGASPAKTSAQCRHKMEKLRQRYRAEKQRSLTYPVGRFFSSWFFFENMDAMENGTTVSAAGSNQESENLDVSGNESRLKSFLDQNIVKLKLNPKKGSKLPNGISPNFGLGQGVRANHSSKNVEVKVNTDFVPKALNGYNAFLDPGSDKGDEGMGFRGGFGVKSFDEGLVGAPVFKFKNFGNAFANSRNGFDASNEFTMASLGDESSMPPRVRLKRKGRIDGSLSGNISYGVVNNDHDDSKNGLWVPVGTRENYGGNLEYDLRGMNGFQSSSKMGFEKRVAGSDPSSNGNRGRSAIDDMVSAIKMLGEGFIKMENMKMEMAREIEKNRMEMEVKRNEMILESQRQIVDALAKGLVEMKSKKLKKNATVPETQ</sequence>
<dbReference type="SMART" id="SM00595">
    <property type="entry name" value="MADF"/>
    <property type="match status" value="1"/>
</dbReference>
<dbReference type="PANTHER" id="PTHR31307">
    <property type="entry name" value="TRIHELIX TRANSCRIPTION FACTOR ASIL2"/>
    <property type="match status" value="1"/>
</dbReference>
<dbReference type="FunFam" id="1.10.10.60:FF:000152">
    <property type="entry name" value="Trihelix transcription factor ASIL2"/>
    <property type="match status" value="1"/>
</dbReference>
<dbReference type="InterPro" id="IPR044823">
    <property type="entry name" value="ASIL1/2-like"/>
</dbReference>
<feature type="domain" description="Myb-like" evidence="1">
    <location>
        <begin position="35"/>
        <end position="95"/>
    </location>
</feature>
<dbReference type="InterPro" id="IPR001005">
    <property type="entry name" value="SANT/Myb"/>
</dbReference>
<gene>
    <name evidence="2" type="ORF">OLC1_LOCUS6531</name>
</gene>
<dbReference type="InterPro" id="IPR044822">
    <property type="entry name" value="Myb_DNA-bind_4"/>
</dbReference>
<dbReference type="AlphaFoldDB" id="A0AAV1CIQ8"/>
<dbReference type="Gene3D" id="1.10.10.60">
    <property type="entry name" value="Homeodomain-like"/>
    <property type="match status" value="1"/>
</dbReference>
<evidence type="ECO:0000259" key="1">
    <source>
        <dbReference type="PROSITE" id="PS50090"/>
    </source>
</evidence>
<dbReference type="PROSITE" id="PS50090">
    <property type="entry name" value="MYB_LIKE"/>
    <property type="match status" value="1"/>
</dbReference>
<evidence type="ECO:0000313" key="2">
    <source>
        <dbReference type="EMBL" id="CAI9095599.1"/>
    </source>
</evidence>
<dbReference type="PANTHER" id="PTHR31307:SF43">
    <property type="entry name" value="TRIHELIX TRANSCRIPTION FACTOR ASIL2-LIKE"/>
    <property type="match status" value="1"/>
</dbReference>
<dbReference type="EMBL" id="OX459119">
    <property type="protein sequence ID" value="CAI9095599.1"/>
    <property type="molecule type" value="Genomic_DNA"/>
</dbReference>
<dbReference type="Pfam" id="PF13837">
    <property type="entry name" value="Myb_DNA-bind_4"/>
    <property type="match status" value="1"/>
</dbReference>
<protein>
    <submittedName>
        <fullName evidence="2">OLC1v1031587C1</fullName>
    </submittedName>
</protein>
<reference evidence="2" key="1">
    <citation type="submission" date="2023-03" db="EMBL/GenBank/DDBJ databases">
        <authorList>
            <person name="Julca I."/>
        </authorList>
    </citation>
    <scope>NUCLEOTIDE SEQUENCE</scope>
</reference>
<keyword evidence="3" id="KW-1185">Reference proteome</keyword>
<accession>A0AAV1CIQ8</accession>
<organism evidence="2 3">
    <name type="scientific">Oldenlandia corymbosa var. corymbosa</name>
    <dbReference type="NCBI Taxonomy" id="529605"/>
    <lineage>
        <taxon>Eukaryota</taxon>
        <taxon>Viridiplantae</taxon>
        <taxon>Streptophyta</taxon>
        <taxon>Embryophyta</taxon>
        <taxon>Tracheophyta</taxon>
        <taxon>Spermatophyta</taxon>
        <taxon>Magnoliopsida</taxon>
        <taxon>eudicotyledons</taxon>
        <taxon>Gunneridae</taxon>
        <taxon>Pentapetalae</taxon>
        <taxon>asterids</taxon>
        <taxon>lamiids</taxon>
        <taxon>Gentianales</taxon>
        <taxon>Rubiaceae</taxon>
        <taxon>Rubioideae</taxon>
        <taxon>Spermacoceae</taxon>
        <taxon>Hedyotis-Oldenlandia complex</taxon>
        <taxon>Oldenlandia</taxon>
    </lineage>
</organism>
<proteinExistence type="predicted"/>
<name>A0AAV1CIQ8_OLDCO</name>
<evidence type="ECO:0000313" key="3">
    <source>
        <dbReference type="Proteomes" id="UP001161247"/>
    </source>
</evidence>
<dbReference type="Proteomes" id="UP001161247">
    <property type="component" value="Chromosome 2"/>
</dbReference>